<dbReference type="Proteomes" id="UP000193944">
    <property type="component" value="Unassembled WGS sequence"/>
</dbReference>
<gene>
    <name evidence="6" type="ORF">BCR32DRAFT_179684</name>
</gene>
<dbReference type="InterPro" id="IPR003439">
    <property type="entry name" value="ABC_transporter-like_ATP-bd"/>
</dbReference>
<dbReference type="InterPro" id="IPR026082">
    <property type="entry name" value="ABCA"/>
</dbReference>
<evidence type="ECO:0000256" key="1">
    <source>
        <dbReference type="ARBA" id="ARBA00022448"/>
    </source>
</evidence>
<dbReference type="Gene3D" id="3.40.50.300">
    <property type="entry name" value="P-loop containing nucleotide triphosphate hydrolases"/>
    <property type="match status" value="1"/>
</dbReference>
<comment type="caution">
    <text evidence="6">The sequence shown here is derived from an EMBL/GenBank/DDBJ whole genome shotgun (WGS) entry which is preliminary data.</text>
</comment>
<reference evidence="6 7" key="1">
    <citation type="submission" date="2016-08" db="EMBL/GenBank/DDBJ databases">
        <title>A Parts List for Fungal Cellulosomes Revealed by Comparative Genomics.</title>
        <authorList>
            <consortium name="DOE Joint Genome Institute"/>
            <person name="Haitjema C.H."/>
            <person name="Gilmore S.P."/>
            <person name="Henske J.K."/>
            <person name="Solomon K.V."/>
            <person name="De Groot R."/>
            <person name="Kuo A."/>
            <person name="Mondo S.J."/>
            <person name="Salamov A.A."/>
            <person name="Labutti K."/>
            <person name="Zhao Z."/>
            <person name="Chiniquy J."/>
            <person name="Barry K."/>
            <person name="Brewer H.M."/>
            <person name="Purvine S.O."/>
            <person name="Wright A.T."/>
            <person name="Boxma B."/>
            <person name="Van Alen T."/>
            <person name="Hackstein J.H."/>
            <person name="Baker S.E."/>
            <person name="Grigoriev I.V."/>
            <person name="O'Malley M.A."/>
        </authorList>
    </citation>
    <scope>NUCLEOTIDE SEQUENCE [LARGE SCALE GENOMIC DNA]</scope>
    <source>
        <strain evidence="6 7">S4</strain>
    </source>
</reference>
<organism evidence="6 7">
    <name type="scientific">Anaeromyces robustus</name>
    <dbReference type="NCBI Taxonomy" id="1754192"/>
    <lineage>
        <taxon>Eukaryota</taxon>
        <taxon>Fungi</taxon>
        <taxon>Fungi incertae sedis</taxon>
        <taxon>Chytridiomycota</taxon>
        <taxon>Chytridiomycota incertae sedis</taxon>
        <taxon>Neocallimastigomycetes</taxon>
        <taxon>Neocallimastigales</taxon>
        <taxon>Neocallimastigaceae</taxon>
        <taxon>Anaeromyces</taxon>
    </lineage>
</organism>
<dbReference type="GO" id="GO:0005319">
    <property type="term" value="F:lipid transporter activity"/>
    <property type="evidence" value="ECO:0007669"/>
    <property type="project" value="TreeGrafter"/>
</dbReference>
<feature type="domain" description="ABC transporter" evidence="5">
    <location>
        <begin position="1"/>
        <end position="202"/>
    </location>
</feature>
<name>A0A1Y1WTB1_9FUNG</name>
<evidence type="ECO:0000256" key="4">
    <source>
        <dbReference type="ARBA" id="ARBA00022840"/>
    </source>
</evidence>
<keyword evidence="4" id="KW-0067">ATP-binding</keyword>
<keyword evidence="3" id="KW-0547">Nucleotide-binding</keyword>
<protein>
    <submittedName>
        <fullName evidence="6">p-loop containing nucleoside triphosphate hydrolase protein</fullName>
    </submittedName>
</protein>
<keyword evidence="6" id="KW-0378">Hydrolase</keyword>
<keyword evidence="7" id="KW-1185">Reference proteome</keyword>
<dbReference type="Pfam" id="PF00005">
    <property type="entry name" value="ABC_tran"/>
    <property type="match status" value="1"/>
</dbReference>
<dbReference type="GO" id="GO:0140359">
    <property type="term" value="F:ABC-type transporter activity"/>
    <property type="evidence" value="ECO:0007669"/>
    <property type="project" value="InterPro"/>
</dbReference>
<dbReference type="GO" id="GO:0016887">
    <property type="term" value="F:ATP hydrolysis activity"/>
    <property type="evidence" value="ECO:0007669"/>
    <property type="project" value="InterPro"/>
</dbReference>
<evidence type="ECO:0000256" key="2">
    <source>
        <dbReference type="ARBA" id="ARBA00022737"/>
    </source>
</evidence>
<evidence type="ECO:0000259" key="5">
    <source>
        <dbReference type="PROSITE" id="PS50893"/>
    </source>
</evidence>
<dbReference type="PROSITE" id="PS50893">
    <property type="entry name" value="ABC_TRANSPORTER_2"/>
    <property type="match status" value="1"/>
</dbReference>
<dbReference type="EMBL" id="MCFG01000279">
    <property type="protein sequence ID" value="ORX76763.1"/>
    <property type="molecule type" value="Genomic_DNA"/>
</dbReference>
<dbReference type="STRING" id="1754192.A0A1Y1WTB1"/>
<dbReference type="GO" id="GO:0016020">
    <property type="term" value="C:membrane"/>
    <property type="evidence" value="ECO:0007669"/>
    <property type="project" value="InterPro"/>
</dbReference>
<evidence type="ECO:0000313" key="6">
    <source>
        <dbReference type="EMBL" id="ORX76763.1"/>
    </source>
</evidence>
<sequence length="205" mass="23004">VLKGISFNAYYDEIFAILGHNGAGKTTLINIMTGILSANKGEILYDGIPLQGNETEICKKFGYCPQFDTFNNYLTVSEHVKLFAGIKNIKVNVNEILKDINLLKKKNCFPNKLSGGQKRKLCITLALLGSPKYIFLDEPTTGLDPYSRKSIWDLLSKKKKDKIMFITTHYMDEADVLADRKMITSNGIITCLGTSLFLKNSFNMN</sequence>
<keyword evidence="1" id="KW-0813">Transport</keyword>
<accession>A0A1Y1WTB1</accession>
<feature type="non-terminal residue" evidence="6">
    <location>
        <position position="205"/>
    </location>
</feature>
<dbReference type="PANTHER" id="PTHR19229:SF36">
    <property type="entry name" value="ATP-BINDING CASSETTE SUB-FAMILY A MEMBER 2"/>
    <property type="match status" value="1"/>
</dbReference>
<keyword evidence="2" id="KW-0677">Repeat</keyword>
<proteinExistence type="predicted"/>
<dbReference type="SMART" id="SM00382">
    <property type="entry name" value="AAA"/>
    <property type="match status" value="1"/>
</dbReference>
<dbReference type="InterPro" id="IPR027417">
    <property type="entry name" value="P-loop_NTPase"/>
</dbReference>
<dbReference type="OrthoDB" id="2109100at2759"/>
<evidence type="ECO:0000256" key="3">
    <source>
        <dbReference type="ARBA" id="ARBA00022741"/>
    </source>
</evidence>
<evidence type="ECO:0000313" key="7">
    <source>
        <dbReference type="Proteomes" id="UP000193944"/>
    </source>
</evidence>
<feature type="non-terminal residue" evidence="6">
    <location>
        <position position="1"/>
    </location>
</feature>
<dbReference type="PANTHER" id="PTHR19229">
    <property type="entry name" value="ATP-BINDING CASSETTE TRANSPORTER SUBFAMILY A ABCA"/>
    <property type="match status" value="1"/>
</dbReference>
<dbReference type="AlphaFoldDB" id="A0A1Y1WTB1"/>
<dbReference type="InterPro" id="IPR003593">
    <property type="entry name" value="AAA+_ATPase"/>
</dbReference>
<dbReference type="CDD" id="cd03263">
    <property type="entry name" value="ABC_subfamily_A"/>
    <property type="match status" value="1"/>
</dbReference>
<dbReference type="SUPFAM" id="SSF52540">
    <property type="entry name" value="P-loop containing nucleoside triphosphate hydrolases"/>
    <property type="match status" value="1"/>
</dbReference>
<reference evidence="6 7" key="2">
    <citation type="submission" date="2016-08" db="EMBL/GenBank/DDBJ databases">
        <title>Pervasive Adenine N6-methylation of Active Genes in Fungi.</title>
        <authorList>
            <consortium name="DOE Joint Genome Institute"/>
            <person name="Mondo S.J."/>
            <person name="Dannebaum R.O."/>
            <person name="Kuo R.C."/>
            <person name="Labutti K."/>
            <person name="Haridas S."/>
            <person name="Kuo A."/>
            <person name="Salamov A."/>
            <person name="Ahrendt S.R."/>
            <person name="Lipzen A."/>
            <person name="Sullivan W."/>
            <person name="Andreopoulos W.B."/>
            <person name="Clum A."/>
            <person name="Lindquist E."/>
            <person name="Daum C."/>
            <person name="Ramamoorthy G.K."/>
            <person name="Gryganskyi A."/>
            <person name="Culley D."/>
            <person name="Magnuson J.K."/>
            <person name="James T.Y."/>
            <person name="O'Malley M.A."/>
            <person name="Stajich J.E."/>
            <person name="Spatafora J.W."/>
            <person name="Visel A."/>
            <person name="Grigoriev I.V."/>
        </authorList>
    </citation>
    <scope>NUCLEOTIDE SEQUENCE [LARGE SCALE GENOMIC DNA]</scope>
    <source>
        <strain evidence="6 7">S4</strain>
    </source>
</reference>
<dbReference type="GO" id="GO:0005524">
    <property type="term" value="F:ATP binding"/>
    <property type="evidence" value="ECO:0007669"/>
    <property type="project" value="UniProtKB-KW"/>
</dbReference>